<protein>
    <submittedName>
        <fullName evidence="3">DUF2892 domain-containing protein</fullName>
    </submittedName>
</protein>
<dbReference type="EMBL" id="VJZR01000011">
    <property type="protein sequence ID" value="TRX16686.1"/>
    <property type="molecule type" value="Genomic_DNA"/>
</dbReference>
<organism evidence="3 4">
    <name type="scientific">Flavobacterium franklandianum</name>
    <dbReference type="NCBI Taxonomy" id="2594430"/>
    <lineage>
        <taxon>Bacteria</taxon>
        <taxon>Pseudomonadati</taxon>
        <taxon>Bacteroidota</taxon>
        <taxon>Flavobacteriia</taxon>
        <taxon>Flavobacteriales</taxon>
        <taxon>Flavobacteriaceae</taxon>
        <taxon>Flavobacterium</taxon>
    </lineage>
</organism>
<dbReference type="Pfam" id="PF11127">
    <property type="entry name" value="YgaP-like_TM"/>
    <property type="match status" value="1"/>
</dbReference>
<dbReference type="OrthoDB" id="9804804at2"/>
<dbReference type="RefSeq" id="WP_143391421.1">
    <property type="nucleotide sequence ID" value="NZ_VJZQ01000023.1"/>
</dbReference>
<sequence>MKKNMGSVDRISRIIFAIVIGVLYFTKAIEGKAALVLGVFAIVFLLTSLISFCPLYVPFGFTTCKKK</sequence>
<evidence type="ECO:0000313" key="3">
    <source>
        <dbReference type="EMBL" id="TRX16686.1"/>
    </source>
</evidence>
<evidence type="ECO:0000256" key="1">
    <source>
        <dbReference type="SAM" id="Phobius"/>
    </source>
</evidence>
<proteinExistence type="predicted"/>
<evidence type="ECO:0000259" key="2">
    <source>
        <dbReference type="Pfam" id="PF11127"/>
    </source>
</evidence>
<keyword evidence="1" id="KW-1133">Transmembrane helix</keyword>
<dbReference type="AlphaFoldDB" id="A0A553C874"/>
<feature type="domain" description="Inner membrane protein YgaP-like transmembrane" evidence="2">
    <location>
        <begin position="1"/>
        <end position="67"/>
    </location>
</feature>
<name>A0A553C874_9FLAO</name>
<gene>
    <name evidence="3" type="ORF">FNW17_12025</name>
</gene>
<accession>A0A553C874</accession>
<dbReference type="InterPro" id="IPR021309">
    <property type="entry name" value="YgaP-like_TM"/>
</dbReference>
<keyword evidence="1" id="KW-0812">Transmembrane</keyword>
<feature type="transmembrane region" description="Helical" evidence="1">
    <location>
        <begin position="35"/>
        <end position="57"/>
    </location>
</feature>
<dbReference type="Proteomes" id="UP000318585">
    <property type="component" value="Unassembled WGS sequence"/>
</dbReference>
<feature type="transmembrane region" description="Helical" evidence="1">
    <location>
        <begin position="12"/>
        <end position="29"/>
    </location>
</feature>
<keyword evidence="1" id="KW-0472">Membrane</keyword>
<keyword evidence="4" id="KW-1185">Reference proteome</keyword>
<reference evidence="3 4" key="1">
    <citation type="submission" date="2019-07" db="EMBL/GenBank/DDBJ databases">
        <title>Novel species of Flavobacterium.</title>
        <authorList>
            <person name="Liu Q."/>
            <person name="Xin Y.-H."/>
        </authorList>
    </citation>
    <scope>NUCLEOTIDE SEQUENCE [LARGE SCALE GENOMIC DNA]</scope>
    <source>
        <strain evidence="3 4">LB3P56</strain>
    </source>
</reference>
<evidence type="ECO:0000313" key="4">
    <source>
        <dbReference type="Proteomes" id="UP000318585"/>
    </source>
</evidence>
<comment type="caution">
    <text evidence="3">The sequence shown here is derived from an EMBL/GenBank/DDBJ whole genome shotgun (WGS) entry which is preliminary data.</text>
</comment>